<dbReference type="Proteomes" id="UP000230233">
    <property type="component" value="Chromosome IV"/>
</dbReference>
<feature type="signal peptide" evidence="6">
    <location>
        <begin position="1"/>
        <end position="16"/>
    </location>
</feature>
<dbReference type="PANTHER" id="PTHR10668:SF103">
    <property type="entry name" value="PYRIDINE NUCLEOTIDE-DISULFIDE OXIDOREDUCTASE DOMAIN-CONTAINING PROTEIN 2"/>
    <property type="match status" value="1"/>
</dbReference>
<keyword evidence="9" id="KW-1185">Reference proteome</keyword>
<proteinExistence type="inferred from homology"/>
<dbReference type="Pfam" id="PF01593">
    <property type="entry name" value="Amino_oxidase"/>
    <property type="match status" value="1"/>
</dbReference>
<evidence type="ECO:0000256" key="4">
    <source>
        <dbReference type="ARBA" id="ARBA00038825"/>
    </source>
</evidence>
<gene>
    <name evidence="8" type="primary">Cni-F37C4.6</name>
    <name evidence="8" type="synonym">Cnig_chr_IV.g15194</name>
    <name evidence="8" type="ORF">B9Z55_015194</name>
</gene>
<dbReference type="STRING" id="1611254.A0A2G5U948"/>
<evidence type="ECO:0000256" key="3">
    <source>
        <dbReference type="ARBA" id="ARBA00037217"/>
    </source>
</evidence>
<comment type="caution">
    <text evidence="8">The sequence shown here is derived from an EMBL/GenBank/DDBJ whole genome shotgun (WGS) entry which is preliminary data.</text>
</comment>
<evidence type="ECO:0000256" key="5">
    <source>
        <dbReference type="ARBA" id="ARBA00040298"/>
    </source>
</evidence>
<keyword evidence="6" id="KW-0732">Signal</keyword>
<dbReference type="OrthoDB" id="7777654at2759"/>
<evidence type="ECO:0000313" key="9">
    <source>
        <dbReference type="Proteomes" id="UP000230233"/>
    </source>
</evidence>
<dbReference type="InterPro" id="IPR036188">
    <property type="entry name" value="FAD/NAD-bd_sf"/>
</dbReference>
<reference evidence="9" key="1">
    <citation type="submission" date="2017-10" db="EMBL/GenBank/DDBJ databases">
        <title>Rapid genome shrinkage in a self-fertile nematode reveals novel sperm competition proteins.</title>
        <authorList>
            <person name="Yin D."/>
            <person name="Schwarz E.M."/>
            <person name="Thomas C.G."/>
            <person name="Felde R.L."/>
            <person name="Korf I.F."/>
            <person name="Cutter A.D."/>
            <person name="Schartner C.M."/>
            <person name="Ralston E.J."/>
            <person name="Meyer B.J."/>
            <person name="Haag E.S."/>
        </authorList>
    </citation>
    <scope>NUCLEOTIDE SEQUENCE [LARGE SCALE GENOMIC DNA]</scope>
    <source>
        <strain evidence="9">JU1422</strain>
    </source>
</reference>
<evidence type="ECO:0000259" key="7">
    <source>
        <dbReference type="Pfam" id="PF01593"/>
    </source>
</evidence>
<dbReference type="InterPro" id="IPR002937">
    <property type="entry name" value="Amino_oxidase"/>
</dbReference>
<accession>A0A2G5U948</accession>
<comment type="subcellular location">
    <subcellularLocation>
        <location evidence="1">Mitochondrion matrix</location>
    </subcellularLocation>
</comment>
<evidence type="ECO:0000256" key="1">
    <source>
        <dbReference type="ARBA" id="ARBA00004305"/>
    </source>
</evidence>
<evidence type="ECO:0000256" key="6">
    <source>
        <dbReference type="SAM" id="SignalP"/>
    </source>
</evidence>
<comment type="subunit">
    <text evidence="4">Interacts with COX5B; this interaction may contribute to localize PYROXD2 to the inner face of the inner mitochondrial membrane.</text>
</comment>
<dbReference type="EMBL" id="PDUG01000004">
    <property type="protein sequence ID" value="PIC36054.1"/>
    <property type="molecule type" value="Genomic_DNA"/>
</dbReference>
<evidence type="ECO:0000256" key="2">
    <source>
        <dbReference type="ARBA" id="ARBA00006046"/>
    </source>
</evidence>
<evidence type="ECO:0000313" key="8">
    <source>
        <dbReference type="EMBL" id="PIC36054.1"/>
    </source>
</evidence>
<feature type="chain" id="PRO_5013835220" description="Pyridine nucleotide-disulfide oxidoreductase domain-containing protein 2" evidence="6">
    <location>
        <begin position="17"/>
        <end position="889"/>
    </location>
</feature>
<dbReference type="Pfam" id="PF13450">
    <property type="entry name" value="NAD_binding_8"/>
    <property type="match status" value="1"/>
</dbReference>
<dbReference type="GO" id="GO:0016491">
    <property type="term" value="F:oxidoreductase activity"/>
    <property type="evidence" value="ECO:0007669"/>
    <property type="project" value="InterPro"/>
</dbReference>
<name>A0A2G5U948_9PELO</name>
<dbReference type="GO" id="GO:0005759">
    <property type="term" value="C:mitochondrial matrix"/>
    <property type="evidence" value="ECO:0007669"/>
    <property type="project" value="UniProtKB-SubCell"/>
</dbReference>
<feature type="domain" description="Amine oxidase" evidence="7">
    <location>
        <begin position="591"/>
        <end position="703"/>
    </location>
</feature>
<protein>
    <recommendedName>
        <fullName evidence="5">Pyridine nucleotide-disulfide oxidoreductase domain-containing protein 2</fullName>
    </recommendedName>
</protein>
<comment type="function">
    <text evidence="3">Probable oxidoreductase that may play a role as regulator of mitochondrial function.</text>
</comment>
<dbReference type="Gene3D" id="3.50.50.60">
    <property type="entry name" value="FAD/NAD(P)-binding domain"/>
    <property type="match status" value="2"/>
</dbReference>
<comment type="similarity">
    <text evidence="2">Belongs to the carotenoid/retinoid oxidoreductase family.</text>
</comment>
<dbReference type="SUPFAM" id="SSF51905">
    <property type="entry name" value="FAD/NAD(P)-binding domain"/>
    <property type="match status" value="1"/>
</dbReference>
<dbReference type="AlphaFoldDB" id="A0A2G5U948"/>
<organism evidence="8 9">
    <name type="scientific">Caenorhabditis nigoni</name>
    <dbReference type="NCBI Taxonomy" id="1611254"/>
    <lineage>
        <taxon>Eukaryota</taxon>
        <taxon>Metazoa</taxon>
        <taxon>Ecdysozoa</taxon>
        <taxon>Nematoda</taxon>
        <taxon>Chromadorea</taxon>
        <taxon>Rhabditida</taxon>
        <taxon>Rhabditina</taxon>
        <taxon>Rhabditomorpha</taxon>
        <taxon>Rhabditoidea</taxon>
        <taxon>Rhabditidae</taxon>
        <taxon>Peloderinae</taxon>
        <taxon>Caenorhabditis</taxon>
    </lineage>
</organism>
<sequence>MYSILILTLFLKSAHAFQYQYSDRLDYMKFREFNMVSAGLENTVDSSFPNVEIFIKWGEWSCCSACCCPKSVCRKFETSGDKCNSVKSYQNRRGDFMIRRKGPTGNDDLEVLFNKHLHAKLSKALKIPVIHSQLDNSRISFTQKLKVPSETLVVFQTKNCKDHVQKMDCWELAKCLYNSTDMLPEKEIAKIDERDVCENASIFVLRDAYNILSLMPEKLYKLQIDRKIGAGNIVKVNYTIDREAVEKLDHVRDCEHQAKRVFQHPNGEDLIVRLTEEQLSKNPKIIAFISLQQSARLEIRVDMVLKTKRKREIETKDGDWFSIVLISSLGLSSVFELHETSVTNKMSFRICRRYFSKQSYDAIIIGGGHNGLTAAAYLAKAGKKVCVLERRHVLGGAAVTEEIVPGFRFSRASYLLSLLRPVVMQELNLKKFGLRYHIRNPNSFTPIRDTHGSLTLGMDMAENQREIAKFSKADAENYPKYEHFISEVTHAFEQLMDYEPLDLQKPIHKMLPHLYLLYKAVQPLGLRNAVDFYELMTAPISKIMNKWFESDVLKATLGTDGVIGLAASPMDPGTGYVLLHHVIGGLDEHKGAWGYVVGGMGAVSNAIAECAKSHGVEIFTEQEVDEVLLDGNVAKGVRLANGREIHSKIVMSNATPHVTFNNLVKKEHLPADFYRSVSQIDYTSPVTKINVAVKELPNFLAKPNLGSEPMPHHQTTIHMNCENMQVVHDAVMDYKNGRYSRRPVIEMTIPSSVDRTIVDSEDGHVVLLFTQYTPFSPKDHEWTEEKKTEYAKHVFSEIDAYAPNFSSSVIGYDILTPPDIQNTFGITGGNIFHGSMSLDQLYTSRPVSKWANYSTPIESLYLCGSGAHPGGGVTGAPGRLSALHALKHF</sequence>
<dbReference type="PANTHER" id="PTHR10668">
    <property type="entry name" value="PHYTOENE DEHYDROGENASE"/>
    <property type="match status" value="1"/>
</dbReference>